<dbReference type="GO" id="GO:0003779">
    <property type="term" value="F:actin binding"/>
    <property type="evidence" value="ECO:0007669"/>
    <property type="project" value="InterPro"/>
</dbReference>
<dbReference type="InterPro" id="IPR029006">
    <property type="entry name" value="ADF-H/Gelsolin-like_dom_sf"/>
</dbReference>
<proteinExistence type="inferred from homology"/>
<sequence>MYTFSQETREALLKFRLGTSRAKTPQAKIYSIDIKTQEIKAAEEEIYTDMQELADALPETSPRFVLLSYPMTMSRYVQPSGGFSVPYVLLYYRPENCNPKQYMSYAGAVEEVREAAGVNRVIELDNAEDLETIETRLARKE</sequence>
<gene>
    <name evidence="4" type="ORF">LTR05_006494</name>
</gene>
<comment type="caution">
    <text evidence="4">The sequence shown here is derived from an EMBL/GenBank/DDBJ whole genome shotgun (WGS) entry which is preliminary data.</text>
</comment>
<dbReference type="InterPro" id="IPR002108">
    <property type="entry name" value="ADF-H"/>
</dbReference>
<evidence type="ECO:0000313" key="4">
    <source>
        <dbReference type="EMBL" id="KAK5083987.1"/>
    </source>
</evidence>
<evidence type="ECO:0000313" key="5">
    <source>
        <dbReference type="Proteomes" id="UP001309876"/>
    </source>
</evidence>
<dbReference type="GO" id="GO:0005634">
    <property type="term" value="C:nucleus"/>
    <property type="evidence" value="ECO:0007669"/>
    <property type="project" value="UniProtKB-SubCell"/>
</dbReference>
<dbReference type="AlphaFoldDB" id="A0AAN7YFQ0"/>
<reference evidence="4 5" key="1">
    <citation type="submission" date="2023-08" db="EMBL/GenBank/DDBJ databases">
        <title>Black Yeasts Isolated from many extreme environments.</title>
        <authorList>
            <person name="Coleine C."/>
            <person name="Stajich J.E."/>
            <person name="Selbmann L."/>
        </authorList>
    </citation>
    <scope>NUCLEOTIDE SEQUENCE [LARGE SCALE GENOMIC DNA]</scope>
    <source>
        <strain evidence="4 5">CCFEE 5910</strain>
    </source>
</reference>
<dbReference type="GO" id="GO:0030479">
    <property type="term" value="C:actin cortical patch"/>
    <property type="evidence" value="ECO:0007669"/>
    <property type="project" value="TreeGrafter"/>
</dbReference>
<accession>A0AAN7YFQ0</accession>
<dbReference type="PIRSF" id="PIRSF001788">
    <property type="entry name" value="GMF-beta"/>
    <property type="match status" value="1"/>
</dbReference>
<name>A0AAN7YFQ0_9EURO</name>
<evidence type="ECO:0000256" key="2">
    <source>
        <dbReference type="PIRNR" id="PIRNR001788"/>
    </source>
</evidence>
<feature type="domain" description="ADF-H" evidence="3">
    <location>
        <begin position="1"/>
        <end position="140"/>
    </location>
</feature>
<comment type="subcellular location">
    <subcellularLocation>
        <location evidence="2">Cytoplasm</location>
    </subcellularLocation>
    <subcellularLocation>
        <location evidence="2">Nucleus</location>
    </subcellularLocation>
</comment>
<dbReference type="Pfam" id="PF00241">
    <property type="entry name" value="Cofilin_ADF"/>
    <property type="match status" value="1"/>
</dbReference>
<evidence type="ECO:0000256" key="1">
    <source>
        <dbReference type="ARBA" id="ARBA00010055"/>
    </source>
</evidence>
<evidence type="ECO:0000259" key="3">
    <source>
        <dbReference type="PROSITE" id="PS51263"/>
    </source>
</evidence>
<dbReference type="EMBL" id="JAVRRJ010000006">
    <property type="protein sequence ID" value="KAK5083987.1"/>
    <property type="molecule type" value="Genomic_DNA"/>
</dbReference>
<dbReference type="PANTHER" id="PTHR11249">
    <property type="entry name" value="GLIAL FACTOR NATURATION FACTOR"/>
    <property type="match status" value="1"/>
</dbReference>
<comment type="similarity">
    <text evidence="1 2">Belongs to the actin-binding proteins ADF family. GMF subfamily.</text>
</comment>
<dbReference type="InterPro" id="IPR011171">
    <property type="entry name" value="GMF"/>
</dbReference>
<dbReference type="PROSITE" id="PS51263">
    <property type="entry name" value="ADF_H"/>
    <property type="match status" value="1"/>
</dbReference>
<dbReference type="PANTHER" id="PTHR11249:SF2">
    <property type="entry name" value="GLIA MATURATION FACTOR"/>
    <property type="match status" value="1"/>
</dbReference>
<keyword evidence="2" id="KW-0539">Nucleus</keyword>
<dbReference type="Proteomes" id="UP001309876">
    <property type="component" value="Unassembled WGS sequence"/>
</dbReference>
<dbReference type="GO" id="GO:0071933">
    <property type="term" value="F:Arp2/3 complex binding"/>
    <property type="evidence" value="ECO:0007669"/>
    <property type="project" value="InterPro"/>
</dbReference>
<dbReference type="GO" id="GO:0071846">
    <property type="term" value="P:actin filament debranching"/>
    <property type="evidence" value="ECO:0007669"/>
    <property type="project" value="InterPro"/>
</dbReference>
<dbReference type="SUPFAM" id="SSF55753">
    <property type="entry name" value="Actin depolymerizing proteins"/>
    <property type="match status" value="1"/>
</dbReference>
<dbReference type="SMART" id="SM00102">
    <property type="entry name" value="ADF"/>
    <property type="match status" value="1"/>
</dbReference>
<organism evidence="4 5">
    <name type="scientific">Lithohypha guttulata</name>
    <dbReference type="NCBI Taxonomy" id="1690604"/>
    <lineage>
        <taxon>Eukaryota</taxon>
        <taxon>Fungi</taxon>
        <taxon>Dikarya</taxon>
        <taxon>Ascomycota</taxon>
        <taxon>Pezizomycotina</taxon>
        <taxon>Eurotiomycetes</taxon>
        <taxon>Chaetothyriomycetidae</taxon>
        <taxon>Chaetothyriales</taxon>
        <taxon>Trichomeriaceae</taxon>
        <taxon>Lithohypha</taxon>
    </lineage>
</organism>
<keyword evidence="2" id="KW-0963">Cytoplasm</keyword>
<keyword evidence="5" id="KW-1185">Reference proteome</keyword>
<dbReference type="GO" id="GO:0034316">
    <property type="term" value="P:negative regulation of Arp2/3 complex-mediated actin nucleation"/>
    <property type="evidence" value="ECO:0007669"/>
    <property type="project" value="TreeGrafter"/>
</dbReference>
<protein>
    <recommendedName>
        <fullName evidence="3">ADF-H domain-containing protein</fullName>
    </recommendedName>
</protein>
<dbReference type="Gene3D" id="3.40.20.10">
    <property type="entry name" value="Severin"/>
    <property type="match status" value="1"/>
</dbReference>